<feature type="domain" description="SnoaL-like" evidence="2">
    <location>
        <begin position="44"/>
        <end position="155"/>
    </location>
</feature>
<dbReference type="RefSeq" id="WP_315650268.1">
    <property type="nucleotide sequence ID" value="NZ_JAVXZY010000003.1"/>
</dbReference>
<proteinExistence type="predicted"/>
<evidence type="ECO:0000259" key="2">
    <source>
        <dbReference type="Pfam" id="PF12680"/>
    </source>
</evidence>
<dbReference type="InterPro" id="IPR037401">
    <property type="entry name" value="SnoaL-like"/>
</dbReference>
<comment type="caution">
    <text evidence="3">The sequence shown here is derived from an EMBL/GenBank/DDBJ whole genome shotgun (WGS) entry which is preliminary data.</text>
</comment>
<feature type="signal peptide" evidence="1">
    <location>
        <begin position="1"/>
        <end position="20"/>
    </location>
</feature>
<gene>
    <name evidence="3" type="ORF">RQP53_10575</name>
</gene>
<dbReference type="SUPFAM" id="SSF54427">
    <property type="entry name" value="NTF2-like"/>
    <property type="match status" value="1"/>
</dbReference>
<organism evidence="3 4">
    <name type="scientific">Roseateles aquae</name>
    <dbReference type="NCBI Taxonomy" id="3077235"/>
    <lineage>
        <taxon>Bacteria</taxon>
        <taxon>Pseudomonadati</taxon>
        <taxon>Pseudomonadota</taxon>
        <taxon>Betaproteobacteria</taxon>
        <taxon>Burkholderiales</taxon>
        <taxon>Sphaerotilaceae</taxon>
        <taxon>Roseateles</taxon>
    </lineage>
</organism>
<accession>A0ABU3PAW0</accession>
<dbReference type="Pfam" id="PF12680">
    <property type="entry name" value="SnoaL_2"/>
    <property type="match status" value="1"/>
</dbReference>
<name>A0ABU3PAW0_9BURK</name>
<sequence>MQSFAHALLCLALSTSAAIAAPTEASKDSPPRYTQASAQTRDIAERYFQAYLRKDWAQLEPLMAEQIQFRDTTAALVFGTLDQAGKPRLTQYLRQVYPYIETHEFKLERSFFAGQQAVFVGVSDWSFAPPGTPAVRSRTPIVIALQVQGGQVIEHLEMGDLQGYVEAARLAGATK</sequence>
<keyword evidence="1" id="KW-0732">Signal</keyword>
<keyword evidence="4" id="KW-1185">Reference proteome</keyword>
<dbReference type="Gene3D" id="3.10.450.50">
    <property type="match status" value="1"/>
</dbReference>
<dbReference type="Proteomes" id="UP001246372">
    <property type="component" value="Unassembled WGS sequence"/>
</dbReference>
<evidence type="ECO:0000313" key="4">
    <source>
        <dbReference type="Proteomes" id="UP001246372"/>
    </source>
</evidence>
<evidence type="ECO:0000256" key="1">
    <source>
        <dbReference type="SAM" id="SignalP"/>
    </source>
</evidence>
<feature type="chain" id="PRO_5047494604" evidence="1">
    <location>
        <begin position="21"/>
        <end position="175"/>
    </location>
</feature>
<evidence type="ECO:0000313" key="3">
    <source>
        <dbReference type="EMBL" id="MDT8999711.1"/>
    </source>
</evidence>
<reference evidence="3" key="1">
    <citation type="submission" date="2023-09" db="EMBL/GenBank/DDBJ databases">
        <title>Paucibacter sp. APW11 Genome sequencing and assembly.</title>
        <authorList>
            <person name="Kim I."/>
        </authorList>
    </citation>
    <scope>NUCLEOTIDE SEQUENCE</scope>
    <source>
        <strain evidence="3">APW11</strain>
    </source>
</reference>
<protein>
    <submittedName>
        <fullName evidence="3">Nuclear transport factor 2 family protein</fullName>
    </submittedName>
</protein>
<dbReference type="EMBL" id="JAVXZY010000003">
    <property type="protein sequence ID" value="MDT8999711.1"/>
    <property type="molecule type" value="Genomic_DNA"/>
</dbReference>
<dbReference type="InterPro" id="IPR032710">
    <property type="entry name" value="NTF2-like_dom_sf"/>
</dbReference>